<evidence type="ECO:0000313" key="1">
    <source>
        <dbReference type="EMBL" id="KAG1797472.1"/>
    </source>
</evidence>
<dbReference type="AlphaFoldDB" id="A0A9P7DL40"/>
<evidence type="ECO:0008006" key="3">
    <source>
        <dbReference type="Google" id="ProtNLM"/>
    </source>
</evidence>
<sequence>SAMNYYSKIRRLTSSIFPLMVPDHYRELMRAARQWRQCKLYKWHGFAHKDDRPKDGDLALFCPACPQPGINLDLSTGTVAQPDNTPSWLMTRYLVMDGNFKAEHMHPVNPSDEVSLMDGLGFMVSDERYKSHLAIAQDNVQRSDCNNHRAVNQANTSWQRLETTGIGGCACARHGCFVPHFMVDFQKGERQMNMDYALSQALNYKTNGISRAITFYDMNCQYNKYLKDRIASSMYLSIPIGMDIIPGVKNTHTMHLRMARLVAKFLSRKLKEAIKGASKSKLAFDNLNETANPDMVVLWKAEEALAHANRAEDPTAMDIYEVRLERGKSPTKKQQELHLLQAQNRPEHPVINPPGQRGATTWLATGLTIEESQISLCKDVKSLRMHPMDMQLLRVARCRDKLHTQITSFLEMAPTYLGVGVNVNDPDFPVIVGNSLDDCEDYSDLDKDQNPDPDIHNTSIFQPELTVIPLPSDIGAVRCRELGLTNFIKEEIALREGQANGALHAIRVHLGDKAVLFRNTVRSAKSQASSTRAWTRVRPVETAVNLNARIYSKCRLQLAKLPDHDLLKKYLPLKKEDLKASSAVADPNARGQRDTTLSWFWSLDVQGDTSGNDWMTEFYWVNWLWTKALRNRWNEEVILVKHEMQ</sequence>
<dbReference type="Pfam" id="PF18758">
    <property type="entry name" value="KDZ"/>
    <property type="match status" value="1"/>
</dbReference>
<gene>
    <name evidence="1" type="ORF">HD556DRAFT_1233444</name>
</gene>
<protein>
    <recommendedName>
        <fullName evidence="3">CxC2-like cysteine cluster KDZ transposase-associated domain-containing protein</fullName>
    </recommendedName>
</protein>
<dbReference type="EMBL" id="JABBWE010000016">
    <property type="protein sequence ID" value="KAG1797472.1"/>
    <property type="molecule type" value="Genomic_DNA"/>
</dbReference>
<dbReference type="OrthoDB" id="2658466at2759"/>
<dbReference type="GeneID" id="64591357"/>
<dbReference type="Proteomes" id="UP000719766">
    <property type="component" value="Unassembled WGS sequence"/>
</dbReference>
<evidence type="ECO:0000313" key="2">
    <source>
        <dbReference type="Proteomes" id="UP000719766"/>
    </source>
</evidence>
<proteinExistence type="predicted"/>
<dbReference type="InterPro" id="IPR040521">
    <property type="entry name" value="KDZ"/>
</dbReference>
<reference evidence="1" key="1">
    <citation type="journal article" date="2020" name="New Phytol.">
        <title>Comparative genomics reveals dynamic genome evolution in host specialist ectomycorrhizal fungi.</title>
        <authorList>
            <person name="Lofgren L.A."/>
            <person name="Nguyen N.H."/>
            <person name="Vilgalys R."/>
            <person name="Ruytinx J."/>
            <person name="Liao H.L."/>
            <person name="Branco S."/>
            <person name="Kuo A."/>
            <person name="LaButti K."/>
            <person name="Lipzen A."/>
            <person name="Andreopoulos W."/>
            <person name="Pangilinan J."/>
            <person name="Riley R."/>
            <person name="Hundley H."/>
            <person name="Na H."/>
            <person name="Barry K."/>
            <person name="Grigoriev I.V."/>
            <person name="Stajich J.E."/>
            <person name="Kennedy P.G."/>
        </authorList>
    </citation>
    <scope>NUCLEOTIDE SEQUENCE</scope>
    <source>
        <strain evidence="1">S12</strain>
    </source>
</reference>
<accession>A0A9P7DL40</accession>
<comment type="caution">
    <text evidence="1">The sequence shown here is derived from an EMBL/GenBank/DDBJ whole genome shotgun (WGS) entry which is preliminary data.</text>
</comment>
<feature type="non-terminal residue" evidence="1">
    <location>
        <position position="1"/>
    </location>
</feature>
<organism evidence="1 2">
    <name type="scientific">Suillus plorans</name>
    <dbReference type="NCBI Taxonomy" id="116603"/>
    <lineage>
        <taxon>Eukaryota</taxon>
        <taxon>Fungi</taxon>
        <taxon>Dikarya</taxon>
        <taxon>Basidiomycota</taxon>
        <taxon>Agaricomycotina</taxon>
        <taxon>Agaricomycetes</taxon>
        <taxon>Agaricomycetidae</taxon>
        <taxon>Boletales</taxon>
        <taxon>Suillineae</taxon>
        <taxon>Suillaceae</taxon>
        <taxon>Suillus</taxon>
    </lineage>
</organism>
<keyword evidence="2" id="KW-1185">Reference proteome</keyword>
<dbReference type="RefSeq" id="XP_041162582.1">
    <property type="nucleotide sequence ID" value="XM_041297593.1"/>
</dbReference>
<name>A0A9P7DL40_9AGAM</name>